<organism evidence="4 5">
    <name type="scientific">Sporosarcina ureilytica</name>
    <dbReference type="NCBI Taxonomy" id="298596"/>
    <lineage>
        <taxon>Bacteria</taxon>
        <taxon>Bacillati</taxon>
        <taxon>Bacillota</taxon>
        <taxon>Bacilli</taxon>
        <taxon>Bacillales</taxon>
        <taxon>Caryophanaceae</taxon>
        <taxon>Sporosarcina</taxon>
    </lineage>
</organism>
<comment type="catalytic activity">
    <reaction evidence="3">
        <text>dTTP + H2O = dTMP + diphosphate + H(+)</text>
        <dbReference type="Rhea" id="RHEA:28534"/>
        <dbReference type="ChEBI" id="CHEBI:15377"/>
        <dbReference type="ChEBI" id="CHEBI:15378"/>
        <dbReference type="ChEBI" id="CHEBI:33019"/>
        <dbReference type="ChEBI" id="CHEBI:37568"/>
        <dbReference type="ChEBI" id="CHEBI:63528"/>
        <dbReference type="EC" id="3.6.1.9"/>
    </reaction>
</comment>
<feature type="active site" description="Proton acceptor" evidence="3">
    <location>
        <position position="76"/>
    </location>
</feature>
<dbReference type="EC" id="3.6.1.9" evidence="3"/>
<dbReference type="NCBIfam" id="TIGR00172">
    <property type="entry name" value="maf"/>
    <property type="match status" value="1"/>
</dbReference>
<dbReference type="SUPFAM" id="SSF52972">
    <property type="entry name" value="ITPase-like"/>
    <property type="match status" value="1"/>
</dbReference>
<dbReference type="KEGG" id="surl:BI350_08700"/>
<dbReference type="CDD" id="cd00555">
    <property type="entry name" value="Maf"/>
    <property type="match status" value="1"/>
</dbReference>
<comment type="caution">
    <text evidence="3">Lacks conserved residue(s) required for the propagation of feature annotation.</text>
</comment>
<feature type="site" description="Important for substrate specificity" evidence="3">
    <location>
        <position position="159"/>
    </location>
</feature>
<keyword evidence="3" id="KW-0546">Nucleotide metabolism</keyword>
<dbReference type="InterPro" id="IPR003697">
    <property type="entry name" value="Maf-like"/>
</dbReference>
<evidence type="ECO:0000313" key="4">
    <source>
        <dbReference type="EMBL" id="AOV07605.1"/>
    </source>
</evidence>
<comment type="similarity">
    <text evidence="3">Belongs to the Maf family. YhdE subfamily.</text>
</comment>
<evidence type="ECO:0000256" key="3">
    <source>
        <dbReference type="HAMAP-Rule" id="MF_00528"/>
    </source>
</evidence>
<evidence type="ECO:0000256" key="1">
    <source>
        <dbReference type="ARBA" id="ARBA00001968"/>
    </source>
</evidence>
<dbReference type="Proteomes" id="UP000185746">
    <property type="component" value="Chromosome"/>
</dbReference>
<feature type="site" description="Important for substrate specificity" evidence="3">
    <location>
        <position position="77"/>
    </location>
</feature>
<sequence length="203" mass="22143">MMKFIANQPIILASESPRRKELLQELGIPFQAMKSNVIENVESTPSSVHKYVTALAIEKTKAIAEYHTEKTVIGADTIVSFDGKVFPKPKDKEQAKQFLQTLSGQTHLVITAVAVMHAGEIHSFSSETKVTFYELDDAMIDAYIETGDCSDKAGAYGIQSGGLLFVKAINGDYYSVMGLPVAQLSRVLQNIGAITLKGSVRDE</sequence>
<keyword evidence="5" id="KW-1185">Reference proteome</keyword>
<name>A0A1D8JFY1_9BACL</name>
<dbReference type="PANTHER" id="PTHR43213">
    <property type="entry name" value="BIFUNCTIONAL DTTP/UTP PYROPHOSPHATASE/METHYLTRANSFERASE PROTEIN-RELATED"/>
    <property type="match status" value="1"/>
</dbReference>
<dbReference type="GO" id="GO:0009117">
    <property type="term" value="P:nucleotide metabolic process"/>
    <property type="evidence" value="ECO:0007669"/>
    <property type="project" value="UniProtKB-KW"/>
</dbReference>
<reference evidence="4 5" key="1">
    <citation type="submission" date="2016-09" db="EMBL/GenBank/DDBJ databases">
        <title>Complete genome sequence of the Lysinibacillus sphaericus LMG 22257, a specie of Bacillus with ureolytic activity that can effectively biodeposit calcium carbonate.</title>
        <authorList>
            <person name="Yan W."/>
        </authorList>
    </citation>
    <scope>NUCLEOTIDE SEQUENCE [LARGE SCALE GENOMIC DNA]</scope>
    <source>
        <strain evidence="4 5">LMG 22257</strain>
    </source>
</reference>
<dbReference type="InterPro" id="IPR029001">
    <property type="entry name" value="ITPase-like_fam"/>
</dbReference>
<protein>
    <recommendedName>
        <fullName evidence="3">dTTP/UTP pyrophosphatase</fullName>
        <shortName evidence="3">dTTPase/UTPase</shortName>
        <ecNumber evidence="3">3.6.1.9</ecNumber>
    </recommendedName>
    <alternativeName>
        <fullName evidence="3">Nucleoside triphosphate pyrophosphatase</fullName>
    </alternativeName>
    <alternativeName>
        <fullName evidence="3">Nucleotide pyrophosphatase</fullName>
        <shortName evidence="3">Nucleotide PPase</shortName>
    </alternativeName>
</protein>
<dbReference type="EMBL" id="CP017560">
    <property type="protein sequence ID" value="AOV07605.1"/>
    <property type="molecule type" value="Genomic_DNA"/>
</dbReference>
<comment type="cofactor">
    <cofactor evidence="1 3">
        <name>a divalent metal cation</name>
        <dbReference type="ChEBI" id="CHEBI:60240"/>
    </cofactor>
</comment>
<comment type="subcellular location">
    <subcellularLocation>
        <location evidence="3">Cytoplasm</location>
    </subcellularLocation>
</comment>
<accession>A0A1D8JFY1</accession>
<keyword evidence="3" id="KW-0963">Cytoplasm</keyword>
<dbReference type="GO" id="GO:0005737">
    <property type="term" value="C:cytoplasm"/>
    <property type="evidence" value="ECO:0007669"/>
    <property type="project" value="UniProtKB-SubCell"/>
</dbReference>
<comment type="catalytic activity">
    <reaction evidence="3">
        <text>UTP + H2O = UMP + diphosphate + H(+)</text>
        <dbReference type="Rhea" id="RHEA:29395"/>
        <dbReference type="ChEBI" id="CHEBI:15377"/>
        <dbReference type="ChEBI" id="CHEBI:15378"/>
        <dbReference type="ChEBI" id="CHEBI:33019"/>
        <dbReference type="ChEBI" id="CHEBI:46398"/>
        <dbReference type="ChEBI" id="CHEBI:57865"/>
        <dbReference type="EC" id="3.6.1.9"/>
    </reaction>
</comment>
<comment type="function">
    <text evidence="3">Nucleoside triphosphate pyrophosphatase that hydrolyzes dTTP and UTP. May have a dual role in cell division arrest and in preventing the incorporation of modified nucleotides into cellular nucleic acids.</text>
</comment>
<gene>
    <name evidence="4" type="ORF">BI350_08700</name>
</gene>
<dbReference type="PANTHER" id="PTHR43213:SF5">
    <property type="entry name" value="BIFUNCTIONAL DTTP_UTP PYROPHOSPHATASE_METHYLTRANSFERASE PROTEIN-RELATED"/>
    <property type="match status" value="1"/>
</dbReference>
<proteinExistence type="inferred from homology"/>
<dbReference type="GO" id="GO:0036218">
    <property type="term" value="F:dTTP diphosphatase activity"/>
    <property type="evidence" value="ECO:0007669"/>
    <property type="project" value="RHEA"/>
</dbReference>
<dbReference type="PIRSF" id="PIRSF006305">
    <property type="entry name" value="Maf"/>
    <property type="match status" value="1"/>
</dbReference>
<dbReference type="Pfam" id="PF02545">
    <property type="entry name" value="Maf"/>
    <property type="match status" value="1"/>
</dbReference>
<evidence type="ECO:0000256" key="2">
    <source>
        <dbReference type="ARBA" id="ARBA00022801"/>
    </source>
</evidence>
<evidence type="ECO:0000313" key="5">
    <source>
        <dbReference type="Proteomes" id="UP000185746"/>
    </source>
</evidence>
<dbReference type="AlphaFoldDB" id="A0A1D8JFY1"/>
<dbReference type="HAMAP" id="MF_00528">
    <property type="entry name" value="Maf"/>
    <property type="match status" value="1"/>
</dbReference>
<keyword evidence="2 3" id="KW-0378">Hydrolase</keyword>
<feature type="site" description="Important for substrate specificity" evidence="3">
    <location>
        <position position="18"/>
    </location>
</feature>
<dbReference type="Gene3D" id="3.90.950.10">
    <property type="match status" value="1"/>
</dbReference>
<dbReference type="GO" id="GO:0036221">
    <property type="term" value="F:UTP diphosphatase activity"/>
    <property type="evidence" value="ECO:0007669"/>
    <property type="project" value="RHEA"/>
</dbReference>